<evidence type="ECO:0000313" key="1">
    <source>
        <dbReference type="EMBL" id="CAH3132198.1"/>
    </source>
</evidence>
<sequence>MEELVECYKNDAIMKARRERRRAEKKWRASTLNSDLKRAYNSSNQGRLFGVSKRLLNLWADEALPHHTDAYALANDLSEHFVHKITAIRPELDAENHSTINDALSLFPTSPPGCDIEFSEFTPLFEEKLRIIADSSTNTCTRDPLSSSDQDEPFPVITKLLSCHVDPVSL</sequence>
<evidence type="ECO:0000313" key="2">
    <source>
        <dbReference type="Proteomes" id="UP001159428"/>
    </source>
</evidence>
<name>A0AAU9X0K1_9CNID</name>
<gene>
    <name evidence="1" type="ORF">PMEA_00014552</name>
</gene>
<dbReference type="AlphaFoldDB" id="A0AAU9X0K1"/>
<accession>A0AAU9X0K1</accession>
<keyword evidence="2" id="KW-1185">Reference proteome</keyword>
<reference evidence="1 2" key="1">
    <citation type="submission" date="2022-05" db="EMBL/GenBank/DDBJ databases">
        <authorList>
            <consortium name="Genoscope - CEA"/>
            <person name="William W."/>
        </authorList>
    </citation>
    <scope>NUCLEOTIDE SEQUENCE [LARGE SCALE GENOMIC DNA]</scope>
</reference>
<protein>
    <submittedName>
        <fullName evidence="1">Uncharacterized protein</fullName>
    </submittedName>
</protein>
<comment type="caution">
    <text evidence="1">The sequence shown here is derived from an EMBL/GenBank/DDBJ whole genome shotgun (WGS) entry which is preliminary data.</text>
</comment>
<proteinExistence type="predicted"/>
<dbReference type="EMBL" id="CALNXJ010000026">
    <property type="protein sequence ID" value="CAH3132198.1"/>
    <property type="molecule type" value="Genomic_DNA"/>
</dbReference>
<organism evidence="1 2">
    <name type="scientific">Pocillopora meandrina</name>
    <dbReference type="NCBI Taxonomy" id="46732"/>
    <lineage>
        <taxon>Eukaryota</taxon>
        <taxon>Metazoa</taxon>
        <taxon>Cnidaria</taxon>
        <taxon>Anthozoa</taxon>
        <taxon>Hexacorallia</taxon>
        <taxon>Scleractinia</taxon>
        <taxon>Astrocoeniina</taxon>
        <taxon>Pocilloporidae</taxon>
        <taxon>Pocillopora</taxon>
    </lineage>
</organism>
<dbReference type="Proteomes" id="UP001159428">
    <property type="component" value="Unassembled WGS sequence"/>
</dbReference>